<dbReference type="Gene3D" id="1.10.340.70">
    <property type="match status" value="1"/>
</dbReference>
<comment type="caution">
    <text evidence="3">The sequence shown here is derived from an EMBL/GenBank/DDBJ whole genome shotgun (WGS) entry which is preliminary data.</text>
</comment>
<dbReference type="Gene3D" id="3.30.420.10">
    <property type="entry name" value="Ribonuclease H-like superfamily/Ribonuclease H"/>
    <property type="match status" value="1"/>
</dbReference>
<gene>
    <name evidence="3" type="ORF">KUTeg_010595</name>
</gene>
<dbReference type="EMBL" id="JARBDR010000475">
    <property type="protein sequence ID" value="KAJ8311853.1"/>
    <property type="molecule type" value="Genomic_DNA"/>
</dbReference>
<evidence type="ECO:0000256" key="1">
    <source>
        <dbReference type="SAM" id="MobiDB-lite"/>
    </source>
</evidence>
<feature type="region of interest" description="Disordered" evidence="1">
    <location>
        <begin position="427"/>
        <end position="495"/>
    </location>
</feature>
<dbReference type="InterPro" id="IPR036397">
    <property type="entry name" value="RNaseH_sf"/>
</dbReference>
<proteinExistence type="predicted"/>
<dbReference type="SUPFAM" id="SSF53098">
    <property type="entry name" value="Ribonuclease H-like"/>
    <property type="match status" value="1"/>
</dbReference>
<accession>A0ABQ9F376</accession>
<feature type="compositionally biased region" description="Polar residues" evidence="1">
    <location>
        <begin position="485"/>
        <end position="495"/>
    </location>
</feature>
<dbReference type="Pfam" id="PF17921">
    <property type="entry name" value="Integrase_H2C2"/>
    <property type="match status" value="1"/>
</dbReference>
<evidence type="ECO:0000313" key="4">
    <source>
        <dbReference type="Proteomes" id="UP001217089"/>
    </source>
</evidence>
<protein>
    <recommendedName>
        <fullName evidence="2">Integrase zinc-binding domain-containing protein</fullName>
    </recommendedName>
</protein>
<organism evidence="3 4">
    <name type="scientific">Tegillarca granosa</name>
    <name type="common">Malaysian cockle</name>
    <name type="synonym">Anadara granosa</name>
    <dbReference type="NCBI Taxonomy" id="220873"/>
    <lineage>
        <taxon>Eukaryota</taxon>
        <taxon>Metazoa</taxon>
        <taxon>Spiralia</taxon>
        <taxon>Lophotrochozoa</taxon>
        <taxon>Mollusca</taxon>
        <taxon>Bivalvia</taxon>
        <taxon>Autobranchia</taxon>
        <taxon>Pteriomorphia</taxon>
        <taxon>Arcoida</taxon>
        <taxon>Arcoidea</taxon>
        <taxon>Arcidae</taxon>
        <taxon>Tegillarca</taxon>
    </lineage>
</organism>
<dbReference type="Proteomes" id="UP001217089">
    <property type="component" value="Unassembled WGS sequence"/>
</dbReference>
<feature type="domain" description="Integrase zinc-binding" evidence="2">
    <location>
        <begin position="96"/>
        <end position="150"/>
    </location>
</feature>
<evidence type="ECO:0000313" key="3">
    <source>
        <dbReference type="EMBL" id="KAJ8311853.1"/>
    </source>
</evidence>
<dbReference type="InterPro" id="IPR050951">
    <property type="entry name" value="Retrovirus_Pol_polyprotein"/>
</dbReference>
<reference evidence="3 4" key="1">
    <citation type="submission" date="2022-12" db="EMBL/GenBank/DDBJ databases">
        <title>Chromosome-level genome of Tegillarca granosa.</title>
        <authorList>
            <person name="Kim J."/>
        </authorList>
    </citation>
    <scope>NUCLEOTIDE SEQUENCE [LARGE SCALE GENOMIC DNA]</scope>
    <source>
        <strain evidence="3">Teg-2019</strain>
        <tissue evidence="3">Adductor muscle</tissue>
    </source>
</reference>
<feature type="compositionally biased region" description="Acidic residues" evidence="1">
    <location>
        <begin position="462"/>
        <end position="480"/>
    </location>
</feature>
<sequence length="495" mass="57030">MPFPKQSPKMEKTPRKTVNSNHVEMFTILDYMKTGKYPPGIPESEKRNLRKRSKSFQICDERLYFIPSDVKKDEDCGTEDPGNIINKRLVLFTMEERINAINDAHVDAKGNHLGREKVSSIITEKYYWVGISKMIRDFIRKCAFCQVNRANMGHPTSLPLILIEHTEEDTNEVEVGSSSTGTLSTNTAHQSVLLVPTENIFTIPKIEHLPEPVAFWETVEMCIYGPFISNGNDHYVIVFMDAYSYWPEAFVSDTVSSSVITQLILCLVSRFGVMQKLVFKDTNTYNKEKLYPSSVALREANIDIALKNIGCQETDGTWQELSEMITNFISNNSDWIHHLEFVLLPHRISRSNRADYTPSFLTYGREINLPTQLSHRNKYQDNLDPHLSFDQKILTVNCLIKAYEIHNNEAKLQQEQEQQAAEEINKQIEKKKKDDRPTSPRKRKLKNMTDSENSENNINNDNFDEDSESDDEVLLNEDEPFEHNYANSSAEKVIL</sequence>
<feature type="compositionally biased region" description="Low complexity" evidence="1">
    <location>
        <begin position="450"/>
        <end position="461"/>
    </location>
</feature>
<keyword evidence="4" id="KW-1185">Reference proteome</keyword>
<dbReference type="PANTHER" id="PTHR37984:SF5">
    <property type="entry name" value="PROTEIN NYNRIN-LIKE"/>
    <property type="match status" value="1"/>
</dbReference>
<dbReference type="InterPro" id="IPR012337">
    <property type="entry name" value="RNaseH-like_sf"/>
</dbReference>
<name>A0ABQ9F376_TEGGR</name>
<dbReference type="PANTHER" id="PTHR37984">
    <property type="entry name" value="PROTEIN CBG26694"/>
    <property type="match status" value="1"/>
</dbReference>
<evidence type="ECO:0000259" key="2">
    <source>
        <dbReference type="Pfam" id="PF17921"/>
    </source>
</evidence>
<dbReference type="InterPro" id="IPR041588">
    <property type="entry name" value="Integrase_H2C2"/>
</dbReference>
<feature type="compositionally biased region" description="Basic and acidic residues" evidence="1">
    <location>
        <begin position="427"/>
        <end position="438"/>
    </location>
</feature>